<keyword evidence="2" id="KW-1185">Reference proteome</keyword>
<dbReference type="Proteomes" id="UP000076962">
    <property type="component" value="Unassembled WGS sequence"/>
</dbReference>
<reference evidence="1 2" key="1">
    <citation type="submission" date="2016-05" db="EMBL/GenBank/DDBJ databases">
        <title>Single-cell genome of chain-forming Candidatus Thiomargarita nelsonii and comparison to other large sulfur-oxidizing bacteria.</title>
        <authorList>
            <person name="Winkel M."/>
            <person name="Salman V."/>
            <person name="Woyke T."/>
            <person name="Schulz-Vogt H."/>
            <person name="Richter M."/>
            <person name="Flood B."/>
            <person name="Bailey J."/>
            <person name="Amann R."/>
            <person name="Mussmann M."/>
        </authorList>
    </citation>
    <scope>NUCLEOTIDE SEQUENCE [LARGE SCALE GENOMIC DNA]</scope>
    <source>
        <strain evidence="1 2">THI036</strain>
    </source>
</reference>
<comment type="caution">
    <text evidence="1">The sequence shown here is derived from an EMBL/GenBank/DDBJ whole genome shotgun (WGS) entry which is preliminary data.</text>
</comment>
<organism evidence="1 2">
    <name type="scientific">Candidatus Thiomargarita nelsonii</name>
    <dbReference type="NCBI Taxonomy" id="1003181"/>
    <lineage>
        <taxon>Bacteria</taxon>
        <taxon>Pseudomonadati</taxon>
        <taxon>Pseudomonadota</taxon>
        <taxon>Gammaproteobacteria</taxon>
        <taxon>Thiotrichales</taxon>
        <taxon>Thiotrichaceae</taxon>
        <taxon>Thiomargarita</taxon>
    </lineage>
</organism>
<evidence type="ECO:0000313" key="1">
    <source>
        <dbReference type="EMBL" id="OAD22888.1"/>
    </source>
</evidence>
<evidence type="ECO:0000313" key="2">
    <source>
        <dbReference type="Proteomes" id="UP000076962"/>
    </source>
</evidence>
<dbReference type="AlphaFoldDB" id="A0A176S4P1"/>
<accession>A0A176S4P1</accession>
<gene>
    <name evidence="1" type="ORF">THIOM_001291</name>
</gene>
<dbReference type="EMBL" id="LUTY01000683">
    <property type="protein sequence ID" value="OAD22888.1"/>
    <property type="molecule type" value="Genomic_DNA"/>
</dbReference>
<proteinExistence type="predicted"/>
<name>A0A176S4P1_9GAMM</name>
<sequence length="51" mass="6195">MPLSHRRATDRRLALKADNVCQCRVLARRSLDWCVLQYSKDHWTNHRHQDH</sequence>
<protein>
    <submittedName>
        <fullName evidence="1">Uncharacterized protein</fullName>
    </submittedName>
</protein>